<name>A0A9W6B1X3_9LACO</name>
<dbReference type="Proteomes" id="UP001144204">
    <property type="component" value="Unassembled WGS sequence"/>
</dbReference>
<proteinExistence type="predicted"/>
<reference evidence="1" key="1">
    <citation type="submission" date="2022-07" db="EMBL/GenBank/DDBJ databases">
        <authorList>
            <person name="Kouya T."/>
            <person name="Ishiyama Y."/>
        </authorList>
    </citation>
    <scope>NUCLEOTIDE SEQUENCE</scope>
    <source>
        <strain evidence="1">WR16-4</strain>
    </source>
</reference>
<dbReference type="RefSeq" id="WP_309297716.1">
    <property type="nucleotide sequence ID" value="NZ_BRPL01000004.1"/>
</dbReference>
<gene>
    <name evidence="1" type="ORF">WR164_14130</name>
</gene>
<evidence type="ECO:0000313" key="2">
    <source>
        <dbReference type="Proteomes" id="UP001144204"/>
    </source>
</evidence>
<dbReference type="AlphaFoldDB" id="A0A9W6B1X3"/>
<sequence length="192" mass="22460">MLKIERIYNKPFDLDGYRILVDRMWARGISKSDAKLDQWAKDITPSPDLRKWFNHDDDKFKEFSQNYMQELEQNQDAPKFANLVQDKLKDENVILLYGAKNTKCSHAIVLRHYLNQKLNLKAQPDDFKSLLYNDGEGNRAKNLEGPYQWLKQHPEMIKKLNLNLGKPGKIYIGNSNKSLDHQSLTKLVLNRG</sequence>
<evidence type="ECO:0008006" key="3">
    <source>
        <dbReference type="Google" id="ProtNLM"/>
    </source>
</evidence>
<dbReference type="PANTHER" id="PTHR36849:SF1">
    <property type="entry name" value="CYTOPLASMIC PROTEIN"/>
    <property type="match status" value="1"/>
</dbReference>
<protein>
    <recommendedName>
        <fullName evidence="3">DUF488 family protein</fullName>
    </recommendedName>
</protein>
<dbReference type="EMBL" id="BRPL01000004">
    <property type="protein sequence ID" value="GLB47434.1"/>
    <property type="molecule type" value="Genomic_DNA"/>
</dbReference>
<reference evidence="1" key="2">
    <citation type="journal article" date="2023" name="PLoS ONE">
        <title>Philodulcilactobacillus myokoensis gen. nov., sp. nov., a fructophilic, acidophilic, and agar-phobic lactic acid bacterium isolated from fermented vegetable extracts.</title>
        <authorList>
            <person name="Kouya T."/>
            <person name="Ishiyama Y."/>
            <person name="Ohashi S."/>
            <person name="Kumakubo R."/>
            <person name="Yamazaki T."/>
            <person name="Otaki T."/>
        </authorList>
    </citation>
    <scope>NUCLEOTIDE SEQUENCE</scope>
    <source>
        <strain evidence="1">WR16-4</strain>
    </source>
</reference>
<comment type="caution">
    <text evidence="1">The sequence shown here is derived from an EMBL/GenBank/DDBJ whole genome shotgun (WGS) entry which is preliminary data.</text>
</comment>
<dbReference type="Pfam" id="PF22752">
    <property type="entry name" value="DUF488-N3i"/>
    <property type="match status" value="1"/>
</dbReference>
<accession>A0A9W6B1X3</accession>
<evidence type="ECO:0000313" key="1">
    <source>
        <dbReference type="EMBL" id="GLB47434.1"/>
    </source>
</evidence>
<organism evidence="1 2">
    <name type="scientific">Philodulcilactobacillus myokoensis</name>
    <dbReference type="NCBI Taxonomy" id="2929573"/>
    <lineage>
        <taxon>Bacteria</taxon>
        <taxon>Bacillati</taxon>
        <taxon>Bacillota</taxon>
        <taxon>Bacilli</taxon>
        <taxon>Lactobacillales</taxon>
        <taxon>Lactobacillaceae</taxon>
        <taxon>Philodulcilactobacillus</taxon>
    </lineage>
</organism>
<dbReference type="PANTHER" id="PTHR36849">
    <property type="entry name" value="CYTOPLASMIC PROTEIN-RELATED"/>
    <property type="match status" value="1"/>
</dbReference>
<dbReference type="InterPro" id="IPR052552">
    <property type="entry name" value="YeaO-like"/>
</dbReference>
<keyword evidence="2" id="KW-1185">Reference proteome</keyword>